<comment type="caution">
    <text evidence="2">The sequence shown here is derived from an EMBL/GenBank/DDBJ whole genome shotgun (WGS) entry which is preliminary data.</text>
</comment>
<organism evidence="2 3">
    <name type="scientific">Muraenolepis orangiensis</name>
    <name type="common">Patagonian moray cod</name>
    <dbReference type="NCBI Taxonomy" id="630683"/>
    <lineage>
        <taxon>Eukaryota</taxon>
        <taxon>Metazoa</taxon>
        <taxon>Chordata</taxon>
        <taxon>Craniata</taxon>
        <taxon>Vertebrata</taxon>
        <taxon>Euteleostomi</taxon>
        <taxon>Actinopterygii</taxon>
        <taxon>Neopterygii</taxon>
        <taxon>Teleostei</taxon>
        <taxon>Neoteleostei</taxon>
        <taxon>Acanthomorphata</taxon>
        <taxon>Zeiogadaria</taxon>
        <taxon>Gadariae</taxon>
        <taxon>Gadiformes</taxon>
        <taxon>Muraenolepidoidei</taxon>
        <taxon>Muraenolepididae</taxon>
        <taxon>Muraenolepis</taxon>
    </lineage>
</organism>
<reference evidence="2" key="1">
    <citation type="submission" date="2022-07" db="EMBL/GenBank/DDBJ databases">
        <title>Chromosome-level genome of Muraenolepis orangiensis.</title>
        <authorList>
            <person name="Kim J."/>
        </authorList>
    </citation>
    <scope>NUCLEOTIDE SEQUENCE</scope>
    <source>
        <strain evidence="2">KU_S4_2022</strain>
        <tissue evidence="2">Muscle</tissue>
    </source>
</reference>
<dbReference type="Pfam" id="PF02137">
    <property type="entry name" value="A_deamin"/>
    <property type="match status" value="1"/>
</dbReference>
<sequence>MPRQLQGLITKSHRDCACRVQGSGQLGLGVAPGGEEEVGRLMYSEAKMAALPYQAVKQQWVRSLQDSGLGTWVKKPPEQDHFLS</sequence>
<gene>
    <name evidence="2" type="ORF">NHX12_021574</name>
</gene>
<keyword evidence="3" id="KW-1185">Reference proteome</keyword>
<proteinExistence type="predicted"/>
<accession>A0A9Q0IUH8</accession>
<dbReference type="EMBL" id="JANIIK010000037">
    <property type="protein sequence ID" value="KAJ3611559.1"/>
    <property type="molecule type" value="Genomic_DNA"/>
</dbReference>
<dbReference type="OrthoDB" id="10268011at2759"/>
<dbReference type="AlphaFoldDB" id="A0A9Q0IUH8"/>
<protein>
    <recommendedName>
        <fullName evidence="1">A to I editase domain-containing protein</fullName>
    </recommendedName>
</protein>
<dbReference type="GO" id="GO:0006396">
    <property type="term" value="P:RNA processing"/>
    <property type="evidence" value="ECO:0007669"/>
    <property type="project" value="InterPro"/>
</dbReference>
<dbReference type="PROSITE" id="PS50141">
    <property type="entry name" value="A_DEAMIN_EDITASE"/>
    <property type="match status" value="1"/>
</dbReference>
<dbReference type="InterPro" id="IPR002466">
    <property type="entry name" value="A_deamin"/>
</dbReference>
<name>A0A9Q0IUH8_9TELE</name>
<evidence type="ECO:0000313" key="2">
    <source>
        <dbReference type="EMBL" id="KAJ3611559.1"/>
    </source>
</evidence>
<dbReference type="GO" id="GO:0004000">
    <property type="term" value="F:adenosine deaminase activity"/>
    <property type="evidence" value="ECO:0007669"/>
    <property type="project" value="InterPro"/>
</dbReference>
<evidence type="ECO:0000259" key="1">
    <source>
        <dbReference type="PROSITE" id="PS50141"/>
    </source>
</evidence>
<dbReference type="GO" id="GO:0003723">
    <property type="term" value="F:RNA binding"/>
    <property type="evidence" value="ECO:0007669"/>
    <property type="project" value="InterPro"/>
</dbReference>
<feature type="domain" description="A to I editase" evidence="1">
    <location>
        <begin position="43"/>
        <end position="82"/>
    </location>
</feature>
<dbReference type="Proteomes" id="UP001148018">
    <property type="component" value="Unassembled WGS sequence"/>
</dbReference>
<evidence type="ECO:0000313" key="3">
    <source>
        <dbReference type="Proteomes" id="UP001148018"/>
    </source>
</evidence>